<evidence type="ECO:0000256" key="1">
    <source>
        <dbReference type="ARBA" id="ARBA00022475"/>
    </source>
</evidence>
<dbReference type="GO" id="GO:0016020">
    <property type="term" value="C:membrane"/>
    <property type="evidence" value="ECO:0007669"/>
    <property type="project" value="InterPro"/>
</dbReference>
<keyword evidence="4 8" id="KW-0812">Transmembrane</keyword>
<gene>
    <name evidence="9" type="ORF">CHK_2591</name>
</gene>
<evidence type="ECO:0000256" key="7">
    <source>
        <dbReference type="ARBA" id="ARBA00023136"/>
    </source>
</evidence>
<accession>A0A0M2NI81</accession>
<comment type="caution">
    <text evidence="9">The sequence shown here is derived from an EMBL/GenBank/DDBJ whole genome shotgun (WGS) entry which is preliminary data.</text>
</comment>
<protein>
    <submittedName>
        <fullName evidence="9">Accessory regulator B</fullName>
    </submittedName>
</protein>
<dbReference type="AlphaFoldDB" id="A0A0M2NI81"/>
<keyword evidence="2" id="KW-0673">Quorum sensing</keyword>
<evidence type="ECO:0000256" key="2">
    <source>
        <dbReference type="ARBA" id="ARBA00022654"/>
    </source>
</evidence>
<organism evidence="9 10">
    <name type="scientific">Christensenella hongkongensis</name>
    <dbReference type="NCBI Taxonomy" id="270498"/>
    <lineage>
        <taxon>Bacteria</taxon>
        <taxon>Bacillati</taxon>
        <taxon>Bacillota</taxon>
        <taxon>Clostridia</taxon>
        <taxon>Christensenellales</taxon>
        <taxon>Christensenellaceae</taxon>
        <taxon>Christensenella</taxon>
    </lineage>
</organism>
<feature type="transmembrane region" description="Helical" evidence="8">
    <location>
        <begin position="168"/>
        <end position="186"/>
    </location>
</feature>
<reference evidence="9 10" key="1">
    <citation type="submission" date="2015-04" db="EMBL/GenBank/DDBJ databases">
        <title>Draft genome sequence of bacteremic isolate Catabacter hongkongensis type strain HKU16T.</title>
        <authorList>
            <person name="Lau S.K."/>
            <person name="Teng J.L."/>
            <person name="Huang Y."/>
            <person name="Curreem S.O."/>
            <person name="Tsui S.K."/>
            <person name="Woo P.C."/>
        </authorList>
    </citation>
    <scope>NUCLEOTIDE SEQUENCE [LARGE SCALE GENOMIC DNA]</scope>
    <source>
        <strain evidence="9 10">HKU16</strain>
    </source>
</reference>
<keyword evidence="7 8" id="KW-0472">Membrane</keyword>
<sequence length="194" mass="21576">MEKLALKIARWLGQNGGNEDDIEVYAYGIEVVLNYILTFGLLTILSIIFDVLAVTLVWMGFWVSLRYAAGGGHASTQLRCFLLTMLTGIISVLVIVLLNHFFIPYFLLAGLVFSNIIVFVLAPVINTNNPIPISKRNSVKKTARIIIVIESILVILFFIVPVLRQYSYAGTVSMIGVTTLSLIGYFQNKNSRSK</sequence>
<name>A0A0M2NI81_9FIRM</name>
<dbReference type="EMBL" id="LAYJ01000115">
    <property type="protein sequence ID" value="KKI49975.1"/>
    <property type="molecule type" value="Genomic_DNA"/>
</dbReference>
<evidence type="ECO:0000313" key="9">
    <source>
        <dbReference type="EMBL" id="KKI49975.1"/>
    </source>
</evidence>
<dbReference type="RefSeq" id="WP_052740572.1">
    <property type="nucleotide sequence ID" value="NZ_LAYJ01000115.1"/>
</dbReference>
<feature type="transmembrane region" description="Helical" evidence="8">
    <location>
        <begin position="80"/>
        <end position="99"/>
    </location>
</feature>
<keyword evidence="10" id="KW-1185">Reference proteome</keyword>
<keyword evidence="6 8" id="KW-1133">Transmembrane helix</keyword>
<dbReference type="GO" id="GO:0009372">
    <property type="term" value="P:quorum sensing"/>
    <property type="evidence" value="ECO:0007669"/>
    <property type="project" value="UniProtKB-KW"/>
</dbReference>
<keyword evidence="3" id="KW-0645">Protease</keyword>
<dbReference type="Proteomes" id="UP000034076">
    <property type="component" value="Unassembled WGS sequence"/>
</dbReference>
<keyword evidence="5" id="KW-0378">Hydrolase</keyword>
<dbReference type="InterPro" id="IPR006741">
    <property type="entry name" value="AgrB"/>
</dbReference>
<dbReference type="GO" id="GO:0006508">
    <property type="term" value="P:proteolysis"/>
    <property type="evidence" value="ECO:0007669"/>
    <property type="project" value="UniProtKB-KW"/>
</dbReference>
<evidence type="ECO:0000256" key="4">
    <source>
        <dbReference type="ARBA" id="ARBA00022692"/>
    </source>
</evidence>
<keyword evidence="1" id="KW-1003">Cell membrane</keyword>
<feature type="transmembrane region" description="Helical" evidence="8">
    <location>
        <begin position="35"/>
        <end position="59"/>
    </location>
</feature>
<dbReference type="Pfam" id="PF04647">
    <property type="entry name" value="AgrB"/>
    <property type="match status" value="1"/>
</dbReference>
<dbReference type="GO" id="GO:0008233">
    <property type="term" value="F:peptidase activity"/>
    <property type="evidence" value="ECO:0007669"/>
    <property type="project" value="UniProtKB-KW"/>
</dbReference>
<evidence type="ECO:0000256" key="3">
    <source>
        <dbReference type="ARBA" id="ARBA00022670"/>
    </source>
</evidence>
<evidence type="ECO:0000256" key="6">
    <source>
        <dbReference type="ARBA" id="ARBA00022989"/>
    </source>
</evidence>
<evidence type="ECO:0000313" key="10">
    <source>
        <dbReference type="Proteomes" id="UP000034076"/>
    </source>
</evidence>
<feature type="transmembrane region" description="Helical" evidence="8">
    <location>
        <begin position="145"/>
        <end position="162"/>
    </location>
</feature>
<evidence type="ECO:0000256" key="5">
    <source>
        <dbReference type="ARBA" id="ARBA00022801"/>
    </source>
</evidence>
<evidence type="ECO:0000256" key="8">
    <source>
        <dbReference type="SAM" id="Phobius"/>
    </source>
</evidence>
<dbReference type="SMART" id="SM00793">
    <property type="entry name" value="AgrB"/>
    <property type="match status" value="1"/>
</dbReference>
<proteinExistence type="predicted"/>
<dbReference type="STRING" id="270498.CHK_2591"/>
<feature type="transmembrane region" description="Helical" evidence="8">
    <location>
        <begin position="105"/>
        <end position="125"/>
    </location>
</feature>
<dbReference type="OrthoDB" id="9815055at2"/>